<dbReference type="EMBL" id="JAULSU010000001">
    <property type="protein sequence ID" value="KAK0632989.1"/>
    <property type="molecule type" value="Genomic_DNA"/>
</dbReference>
<evidence type="ECO:0000256" key="1">
    <source>
        <dbReference type="SAM" id="MobiDB-lite"/>
    </source>
</evidence>
<feature type="region of interest" description="Disordered" evidence="1">
    <location>
        <begin position="93"/>
        <end position="190"/>
    </location>
</feature>
<accession>A0AA40CD18</accession>
<dbReference type="Proteomes" id="UP001175000">
    <property type="component" value="Unassembled WGS sequence"/>
</dbReference>
<dbReference type="PANTHER" id="PTHR40642">
    <property type="entry name" value="YALI0F31295P"/>
    <property type="match status" value="1"/>
</dbReference>
<dbReference type="AlphaFoldDB" id="A0AA40CD18"/>
<dbReference type="InterPro" id="IPR024526">
    <property type="entry name" value="DUF3807"/>
</dbReference>
<sequence>MAGIKVPQISEAEMNAFHDAHFLRPSTEHFTAHFFRPEKTNHHHDVLAADEDEYFEDEEQDDGLGYYHDGVKRTLTDEQIAIFRHSEIEALRRSRESTKIRKATVPETEAGEEGELSEGEVSSSTLAVAVKKKQKRRRGKKKSDEEPVDLRKRTWDVVEAGLATLDYGEEEDEQPAQENAAQRQRISYDD</sequence>
<comment type="caution">
    <text evidence="2">The sequence shown here is derived from an EMBL/GenBank/DDBJ whole genome shotgun (WGS) entry which is preliminary data.</text>
</comment>
<feature type="compositionally biased region" description="Polar residues" evidence="1">
    <location>
        <begin position="176"/>
        <end position="190"/>
    </location>
</feature>
<evidence type="ECO:0000313" key="3">
    <source>
        <dbReference type="Proteomes" id="UP001175000"/>
    </source>
</evidence>
<evidence type="ECO:0000313" key="2">
    <source>
        <dbReference type="EMBL" id="KAK0632989.1"/>
    </source>
</evidence>
<reference evidence="2" key="1">
    <citation type="submission" date="2023-06" db="EMBL/GenBank/DDBJ databases">
        <title>Genome-scale phylogeny and comparative genomics of the fungal order Sordariales.</title>
        <authorList>
            <consortium name="Lawrence Berkeley National Laboratory"/>
            <person name="Hensen N."/>
            <person name="Bonometti L."/>
            <person name="Westerberg I."/>
            <person name="Brannstrom I.O."/>
            <person name="Guillou S."/>
            <person name="Cros-Aarteil S."/>
            <person name="Calhoun S."/>
            <person name="Haridas S."/>
            <person name="Kuo A."/>
            <person name="Mondo S."/>
            <person name="Pangilinan J."/>
            <person name="Riley R."/>
            <person name="Labutti K."/>
            <person name="Andreopoulos B."/>
            <person name="Lipzen A."/>
            <person name="Chen C."/>
            <person name="Yanf M."/>
            <person name="Daum C."/>
            <person name="Ng V."/>
            <person name="Clum A."/>
            <person name="Steindorff A."/>
            <person name="Ohm R."/>
            <person name="Martin F."/>
            <person name="Silar P."/>
            <person name="Natvig D."/>
            <person name="Lalanne C."/>
            <person name="Gautier V."/>
            <person name="Ament-Velasquez S.L."/>
            <person name="Kruys A."/>
            <person name="Hutchinson M.I."/>
            <person name="Powell A.J."/>
            <person name="Barry K."/>
            <person name="Miller A.N."/>
            <person name="Grigoriev I.V."/>
            <person name="Debuchy R."/>
            <person name="Gladieux P."/>
            <person name="Thoren M.H."/>
            <person name="Johannesson H."/>
        </authorList>
    </citation>
    <scope>NUCLEOTIDE SEQUENCE</scope>
    <source>
        <strain evidence="2">CBS 606.72</strain>
    </source>
</reference>
<dbReference type="Pfam" id="PF12720">
    <property type="entry name" value="DUF3807"/>
    <property type="match status" value="1"/>
</dbReference>
<feature type="compositionally biased region" description="Basic residues" evidence="1">
    <location>
        <begin position="130"/>
        <end position="141"/>
    </location>
</feature>
<protein>
    <submittedName>
        <fullName evidence="2">Uncharacterized protein</fullName>
    </submittedName>
</protein>
<name>A0AA40CD18_9PEZI</name>
<feature type="compositionally biased region" description="Acidic residues" evidence="1">
    <location>
        <begin position="109"/>
        <end position="118"/>
    </location>
</feature>
<dbReference type="PANTHER" id="PTHR40642:SF1">
    <property type="entry name" value="YALI0F31295P"/>
    <property type="match status" value="1"/>
</dbReference>
<proteinExistence type="predicted"/>
<gene>
    <name evidence="2" type="ORF">B0T14DRAFT_533277</name>
</gene>
<organism evidence="2 3">
    <name type="scientific">Immersiella caudata</name>
    <dbReference type="NCBI Taxonomy" id="314043"/>
    <lineage>
        <taxon>Eukaryota</taxon>
        <taxon>Fungi</taxon>
        <taxon>Dikarya</taxon>
        <taxon>Ascomycota</taxon>
        <taxon>Pezizomycotina</taxon>
        <taxon>Sordariomycetes</taxon>
        <taxon>Sordariomycetidae</taxon>
        <taxon>Sordariales</taxon>
        <taxon>Lasiosphaeriaceae</taxon>
        <taxon>Immersiella</taxon>
    </lineage>
</organism>
<keyword evidence="3" id="KW-1185">Reference proteome</keyword>
<feature type="compositionally biased region" description="Basic and acidic residues" evidence="1">
    <location>
        <begin position="142"/>
        <end position="156"/>
    </location>
</feature>